<dbReference type="Gene3D" id="3.60.60.10">
    <property type="entry name" value="Penicillin V Acylase, Chain A"/>
    <property type="match status" value="1"/>
</dbReference>
<evidence type="ECO:0000313" key="5">
    <source>
        <dbReference type="Proteomes" id="UP000240572"/>
    </source>
</evidence>
<dbReference type="SUPFAM" id="SSF56235">
    <property type="entry name" value="N-terminal nucleophile aminohydrolases (Ntn hydrolases)"/>
    <property type="match status" value="1"/>
</dbReference>
<dbReference type="CDD" id="cd00542">
    <property type="entry name" value="Ntn_PVA"/>
    <property type="match status" value="1"/>
</dbReference>
<dbReference type="PANTHER" id="PTHR35527">
    <property type="entry name" value="CHOLOYLGLYCINE HYDROLASE"/>
    <property type="match status" value="1"/>
</dbReference>
<dbReference type="AlphaFoldDB" id="A0A2P8CZF7"/>
<feature type="domain" description="Choloylglycine hydrolase/NAAA C-terminal" evidence="3">
    <location>
        <begin position="2"/>
        <end position="342"/>
    </location>
</feature>
<evidence type="ECO:0000259" key="3">
    <source>
        <dbReference type="Pfam" id="PF02275"/>
    </source>
</evidence>
<dbReference type="PANTHER" id="PTHR35527:SF2">
    <property type="entry name" value="HYDROLASE"/>
    <property type="match status" value="1"/>
</dbReference>
<comment type="similarity">
    <text evidence="1">Belongs to the peptidase C59 family.</text>
</comment>
<dbReference type="InterPro" id="IPR029132">
    <property type="entry name" value="CBAH/NAAA_C"/>
</dbReference>
<dbReference type="InterPro" id="IPR052193">
    <property type="entry name" value="Peptidase_C59"/>
</dbReference>
<dbReference type="InterPro" id="IPR029055">
    <property type="entry name" value="Ntn_hydrolases_N"/>
</dbReference>
<keyword evidence="5" id="KW-1185">Reference proteome</keyword>
<evidence type="ECO:0000313" key="4">
    <source>
        <dbReference type="EMBL" id="PSK90355.1"/>
    </source>
</evidence>
<dbReference type="Pfam" id="PF02275">
    <property type="entry name" value="CBAH"/>
    <property type="match status" value="1"/>
</dbReference>
<dbReference type="Proteomes" id="UP000240572">
    <property type="component" value="Unassembled WGS sequence"/>
</dbReference>
<dbReference type="RefSeq" id="WP_106524232.1">
    <property type="nucleotide sequence ID" value="NZ_PYGD01000008.1"/>
</dbReference>
<reference evidence="4 5" key="1">
    <citation type="submission" date="2018-03" db="EMBL/GenBank/DDBJ databases">
        <title>Genomic Encyclopedia of Type Strains, Phase III (KMG-III): the genomes of soil and plant-associated and newly described type strains.</title>
        <authorList>
            <person name="Whitman W."/>
        </authorList>
    </citation>
    <scope>NUCLEOTIDE SEQUENCE [LARGE SCALE GENOMIC DNA]</scope>
    <source>
        <strain evidence="4 5">CGMCC 1.12700</strain>
    </source>
</reference>
<name>A0A2P8CZF7_9BACT</name>
<dbReference type="EMBL" id="PYGD01000008">
    <property type="protein sequence ID" value="PSK90355.1"/>
    <property type="molecule type" value="Genomic_DNA"/>
</dbReference>
<organism evidence="4 5">
    <name type="scientific">Taibaiella chishuiensis</name>
    <dbReference type="NCBI Taxonomy" id="1434707"/>
    <lineage>
        <taxon>Bacteria</taxon>
        <taxon>Pseudomonadati</taxon>
        <taxon>Bacteroidota</taxon>
        <taxon>Chitinophagia</taxon>
        <taxon>Chitinophagales</taxon>
        <taxon>Chitinophagaceae</taxon>
        <taxon>Taibaiella</taxon>
    </lineage>
</organism>
<proteinExistence type="inferred from homology"/>
<dbReference type="OrthoDB" id="1265391at2"/>
<gene>
    <name evidence="4" type="ORF">B0I18_10885</name>
</gene>
<protein>
    <submittedName>
        <fullName evidence="4">Choloylglycine hydrolase</fullName>
    </submittedName>
</protein>
<keyword evidence="2 4" id="KW-0378">Hydrolase</keyword>
<comment type="caution">
    <text evidence="4">The sequence shown here is derived from an EMBL/GenBank/DDBJ whole genome shotgun (WGS) entry which is preliminary data.</text>
</comment>
<sequence>MCTGIQVKTKSGAPVYARTLEFGIDLQSQLLVIPKGTSFTGVGPTGDQPGMTWTAKYNMTGLNTMGLNILTDGLNSEGLAAGAFYFTGCAGYMDVTAAEAGQSVCSSDVVTYLLSTCANVAEVKEAVKTLKVNKGIAPAAAEALQTTIPVPLHYNIHDAAGNALVVEHVNGQVHIHDNPIGVLTNNPELNWHWINLSNYVALTPYTRTGIQLHNVTNTGAKGPEIYGTGQGSGFIGLPGDITSPSRFIRAVAHSQAAVPADTNELAVDQAFHILNSFDIPFGSVRQVVPATQDQPEQTICEYTLWTAASDMQQRRYYFHTFQDRRVCMLDLANWEFTSKDIIAIDMNQGRSIVELQAQYHAVPVMP</sequence>
<evidence type="ECO:0000256" key="1">
    <source>
        <dbReference type="ARBA" id="ARBA00006625"/>
    </source>
</evidence>
<evidence type="ECO:0000256" key="2">
    <source>
        <dbReference type="ARBA" id="ARBA00022801"/>
    </source>
</evidence>
<dbReference type="GO" id="GO:0016787">
    <property type="term" value="F:hydrolase activity"/>
    <property type="evidence" value="ECO:0007669"/>
    <property type="project" value="UniProtKB-KW"/>
</dbReference>
<accession>A0A2P8CZF7</accession>